<protein>
    <recommendedName>
        <fullName evidence="4">HotDog ACOT-type domain-containing protein</fullName>
    </recommendedName>
</protein>
<dbReference type="GO" id="GO:0005829">
    <property type="term" value="C:cytosol"/>
    <property type="evidence" value="ECO:0007669"/>
    <property type="project" value="TreeGrafter"/>
</dbReference>
<dbReference type="AlphaFoldDB" id="A0A9E2L1I0"/>
<proteinExistence type="inferred from homology"/>
<accession>A0A9E2L1I0</accession>
<keyword evidence="2 3" id="KW-0378">Hydrolase</keyword>
<evidence type="ECO:0000256" key="1">
    <source>
        <dbReference type="ARBA" id="ARBA00010458"/>
    </source>
</evidence>
<dbReference type="InterPro" id="IPR029069">
    <property type="entry name" value="HotDog_dom_sf"/>
</dbReference>
<reference evidence="5" key="1">
    <citation type="journal article" date="2021" name="PeerJ">
        <title>Extensive microbial diversity within the chicken gut microbiome revealed by metagenomics and culture.</title>
        <authorList>
            <person name="Gilroy R."/>
            <person name="Ravi A."/>
            <person name="Getino M."/>
            <person name="Pursley I."/>
            <person name="Horton D.L."/>
            <person name="Alikhan N.F."/>
            <person name="Baker D."/>
            <person name="Gharbi K."/>
            <person name="Hall N."/>
            <person name="Watson M."/>
            <person name="Adriaenssens E.M."/>
            <person name="Foster-Nyarko E."/>
            <person name="Jarju S."/>
            <person name="Secka A."/>
            <person name="Antonio M."/>
            <person name="Oren A."/>
            <person name="Chaudhuri R.R."/>
            <person name="La Ragione R."/>
            <person name="Hildebrand F."/>
            <person name="Pallen M.J."/>
        </authorList>
    </citation>
    <scope>NUCLEOTIDE SEQUENCE</scope>
    <source>
        <strain evidence="5">Gambia15-2214</strain>
    </source>
</reference>
<organism evidence="5 6">
    <name type="scientific">Candidatus Treponema excrementipullorum</name>
    <dbReference type="NCBI Taxonomy" id="2838768"/>
    <lineage>
        <taxon>Bacteria</taxon>
        <taxon>Pseudomonadati</taxon>
        <taxon>Spirochaetota</taxon>
        <taxon>Spirochaetia</taxon>
        <taxon>Spirochaetales</taxon>
        <taxon>Treponemataceae</taxon>
        <taxon>Treponema</taxon>
    </lineage>
</organism>
<evidence type="ECO:0000313" key="6">
    <source>
        <dbReference type="Proteomes" id="UP000823914"/>
    </source>
</evidence>
<dbReference type="InterPro" id="IPR006683">
    <property type="entry name" value="Thioestr_dom"/>
</dbReference>
<evidence type="ECO:0000256" key="3">
    <source>
        <dbReference type="PROSITE-ProRule" id="PRU01106"/>
    </source>
</evidence>
<comment type="caution">
    <text evidence="5">The sequence shown here is derived from an EMBL/GenBank/DDBJ whole genome shotgun (WGS) entry which is preliminary data.</text>
</comment>
<dbReference type="GO" id="GO:0009062">
    <property type="term" value="P:fatty acid catabolic process"/>
    <property type="evidence" value="ECO:0007669"/>
    <property type="project" value="TreeGrafter"/>
</dbReference>
<dbReference type="Proteomes" id="UP000823914">
    <property type="component" value="Unassembled WGS sequence"/>
</dbReference>
<dbReference type="InterPro" id="IPR033120">
    <property type="entry name" value="HOTDOG_ACOT"/>
</dbReference>
<evidence type="ECO:0000313" key="5">
    <source>
        <dbReference type="EMBL" id="MBU3849411.1"/>
    </source>
</evidence>
<sequence>METYTLVRPEHLNHHGQLFGGRLLEWVDEYAWLAAARDYPDNELVTRAMNSIDFRYGIPNGSILRFVITKGKEGTTSVTYNVEVYTKIGSVKEQLVFSNNVTFVAINKDGQKVPLIKEVSQSQE</sequence>
<dbReference type="EMBL" id="JAHLFV010000058">
    <property type="protein sequence ID" value="MBU3849411.1"/>
    <property type="molecule type" value="Genomic_DNA"/>
</dbReference>
<dbReference type="InterPro" id="IPR040170">
    <property type="entry name" value="Cytosol_ACT"/>
</dbReference>
<dbReference type="GO" id="GO:0006637">
    <property type="term" value="P:acyl-CoA metabolic process"/>
    <property type="evidence" value="ECO:0007669"/>
    <property type="project" value="TreeGrafter"/>
</dbReference>
<evidence type="ECO:0000259" key="4">
    <source>
        <dbReference type="PROSITE" id="PS51770"/>
    </source>
</evidence>
<dbReference type="PANTHER" id="PTHR11049:SF31">
    <property type="entry name" value="HOTDOG ACOT-TYPE DOMAIN-CONTAINING PROTEIN"/>
    <property type="match status" value="1"/>
</dbReference>
<feature type="domain" description="HotDog ACOT-type" evidence="4">
    <location>
        <begin position="1"/>
        <end position="109"/>
    </location>
</feature>
<dbReference type="Pfam" id="PF03061">
    <property type="entry name" value="4HBT"/>
    <property type="match status" value="1"/>
</dbReference>
<comment type="similarity">
    <text evidence="1">Belongs to the acyl coenzyme A hydrolase family.</text>
</comment>
<dbReference type="GO" id="GO:0052816">
    <property type="term" value="F:long-chain fatty acyl-CoA hydrolase activity"/>
    <property type="evidence" value="ECO:0007669"/>
    <property type="project" value="TreeGrafter"/>
</dbReference>
<dbReference type="PROSITE" id="PS51770">
    <property type="entry name" value="HOTDOG_ACOT"/>
    <property type="match status" value="1"/>
</dbReference>
<dbReference type="PANTHER" id="PTHR11049">
    <property type="entry name" value="ACYL COENZYME A THIOESTER HYDROLASE"/>
    <property type="match status" value="1"/>
</dbReference>
<dbReference type="Gene3D" id="3.10.129.10">
    <property type="entry name" value="Hotdog Thioesterase"/>
    <property type="match status" value="1"/>
</dbReference>
<reference evidence="5" key="2">
    <citation type="submission" date="2021-04" db="EMBL/GenBank/DDBJ databases">
        <authorList>
            <person name="Gilroy R."/>
        </authorList>
    </citation>
    <scope>NUCLEOTIDE SEQUENCE</scope>
    <source>
        <strain evidence="5">Gambia15-2214</strain>
    </source>
</reference>
<gene>
    <name evidence="5" type="ORF">IAA16_02475</name>
</gene>
<dbReference type="CDD" id="cd03442">
    <property type="entry name" value="BFIT_BACH"/>
    <property type="match status" value="1"/>
</dbReference>
<evidence type="ECO:0000256" key="2">
    <source>
        <dbReference type="ARBA" id="ARBA00022801"/>
    </source>
</evidence>
<name>A0A9E2L1I0_9SPIR</name>
<dbReference type="SUPFAM" id="SSF54637">
    <property type="entry name" value="Thioesterase/thiol ester dehydrase-isomerase"/>
    <property type="match status" value="1"/>
</dbReference>